<keyword evidence="5" id="KW-1185">Reference proteome</keyword>
<reference evidence="5" key="1">
    <citation type="journal article" date="2019" name="Int. J. Syst. Evol. Microbiol.">
        <title>The Global Catalogue of Microorganisms (GCM) 10K type strain sequencing project: providing services to taxonomists for standard genome sequencing and annotation.</title>
        <authorList>
            <consortium name="The Broad Institute Genomics Platform"/>
            <consortium name="The Broad Institute Genome Sequencing Center for Infectious Disease"/>
            <person name="Wu L."/>
            <person name="Ma J."/>
        </authorList>
    </citation>
    <scope>NUCLEOTIDE SEQUENCE [LARGE SCALE GENOMIC DNA]</scope>
    <source>
        <strain evidence="5">NBRC 101365</strain>
    </source>
</reference>
<feature type="compositionally biased region" description="Low complexity" evidence="2">
    <location>
        <begin position="17"/>
        <end position="31"/>
    </location>
</feature>
<feature type="coiled-coil region" evidence="1">
    <location>
        <begin position="407"/>
        <end position="434"/>
    </location>
</feature>
<proteinExistence type="predicted"/>
<dbReference type="InterPro" id="IPR011989">
    <property type="entry name" value="ARM-like"/>
</dbReference>
<dbReference type="Pfam" id="PF13646">
    <property type="entry name" value="HEAT_2"/>
    <property type="match status" value="1"/>
</dbReference>
<name>A0ABQ6CMB8_9HYPH</name>
<organism evidence="4 5">
    <name type="scientific">Labrys miyagiensis</name>
    <dbReference type="NCBI Taxonomy" id="346912"/>
    <lineage>
        <taxon>Bacteria</taxon>
        <taxon>Pseudomonadati</taxon>
        <taxon>Pseudomonadota</taxon>
        <taxon>Alphaproteobacteria</taxon>
        <taxon>Hyphomicrobiales</taxon>
        <taxon>Xanthobacteraceae</taxon>
        <taxon>Labrys</taxon>
    </lineage>
</organism>
<dbReference type="InterPro" id="IPR016024">
    <property type="entry name" value="ARM-type_fold"/>
</dbReference>
<dbReference type="Pfam" id="PF13569">
    <property type="entry name" value="DUF4132"/>
    <property type="match status" value="1"/>
</dbReference>
<keyword evidence="1" id="KW-0175">Coiled coil</keyword>
<evidence type="ECO:0000256" key="2">
    <source>
        <dbReference type="SAM" id="MobiDB-lite"/>
    </source>
</evidence>
<dbReference type="Proteomes" id="UP001156882">
    <property type="component" value="Unassembled WGS sequence"/>
</dbReference>
<accession>A0ABQ6CMB8</accession>
<comment type="caution">
    <text evidence="4">The sequence shown here is derived from an EMBL/GenBank/DDBJ whole genome shotgun (WGS) entry which is preliminary data.</text>
</comment>
<gene>
    <name evidence="4" type="ORF">GCM10007874_24180</name>
</gene>
<feature type="region of interest" description="Disordered" evidence="2">
    <location>
        <begin position="14"/>
        <end position="38"/>
    </location>
</feature>
<feature type="domain" description="DUF4132" evidence="3">
    <location>
        <begin position="1002"/>
        <end position="1154"/>
    </location>
</feature>
<evidence type="ECO:0000256" key="1">
    <source>
        <dbReference type="SAM" id="Coils"/>
    </source>
</evidence>
<dbReference type="SUPFAM" id="SSF48371">
    <property type="entry name" value="ARM repeat"/>
    <property type="match status" value="1"/>
</dbReference>
<protein>
    <recommendedName>
        <fullName evidence="3">DUF4132 domain-containing protein</fullName>
    </recommendedName>
</protein>
<evidence type="ECO:0000313" key="5">
    <source>
        <dbReference type="Proteomes" id="UP001156882"/>
    </source>
</evidence>
<evidence type="ECO:0000259" key="3">
    <source>
        <dbReference type="Pfam" id="PF13569"/>
    </source>
</evidence>
<sequence>MFDFLKAMIGGRKSSRPAAADGASPLAPANALPRSRPDATTAQEITLDLKRLESISPDLAKRTLGYVLTGDGGSVLLQLEQQSNAVGAALARHHYQATPGLQKTNEAAVKARDSVLGRKHGPDAIWIRRYLEVLTLSNKGSRWGVFAHTGPSPFWLRGLFGNGQSYSSSPAQMPTNLTTALNWRDPGDSATVFAVDLLVLEKVNRYYFQNFKIASRYDFKTGLLAERPAVIESFAKYERPAQAAVIDILKQFDLVRDEYFDFIYQQYLTSTSKAVRESAQNALLASPSETLAASAAKTLDEGNPTARAQAAQILPLVLGDRARSLLEAHLEKETAKSVRKVIELGLGSAVVVADGGMIQAPRSLGEDGAAGYLAADGSEVLTPPLVPPPASTPLPDSVIAGYRKLLDQEYTQKLKQYEHQRERYEQATADQRKNWWQNRTPTPPKPVDYAVADRYCAALMADHPIEGHKSTRIDISSAFSPHGDAAAAAAPFNDPAMTLWHLSRAMTLQAINFRTNNPGWAAGNILSGWSAVTAAMHARLTNGLDLRSLTTLMPELLEANALALQVLTSNLSEDLGADLVWPYLAGHFDVLDQAIGQAASTLFREPQVEAALARLRLFPKLPARYFNTVLTHALSTKKALNQPARALLLGIEGIEKRLLPFLSDGKQDVRAGVAQMLGSIGAETTIEPIKERLAKEKSELVRAALLRALRQLNVDISFYVTPKILTKEAADGLKARKAKDVAWLALDALPALSWAKGGAVPAEVPRWWITLAAKLAQPGGNDLFSLWLDQLAPASAEAFGRYLLGSFLRYDAAHCSEEAANAYAKANAQKRYEQFQEYAKRWNSDYYRSYTYEKAFADLRASQLSIYLNNAHADRGILGLAARVEGTHAVQLVRAYMRDHYKRTAQVKALTDYLSGNPSSATLQMLLSIARRHRTNAVQVLAGELVERISDDRGWTADELADRTIPTAGLDENGILDLEIGSRVYQAKLDAEDTLTLYNPDGKIVQNLPQVKEGPDKESAAEAKKALSNARKELKQVHEFQAKRLYEALCVSRRWPVADWQRYLLEHPIVGRLVQRLVWLGLDEKGKILAAFRPLEDLSLTDNTDGTVDPTAFATIQLAHRSLLSEEDSAAWKEHLADYKVEPLFNQFDRPLLAGGKGTSIDDRQGCLIEAFKLRGAANKLGYERSQAEDGGWFTQYLKSFGTIGITAAIEFTGSPLPEENRAVALVDAKFVRNRKGRRSGWGRDIPLNEVPPVLLSEVWNDFHQIAGAGNGFAADWQKKVGW</sequence>
<evidence type="ECO:0000313" key="4">
    <source>
        <dbReference type="EMBL" id="GLS19401.1"/>
    </source>
</evidence>
<dbReference type="Gene3D" id="1.25.10.10">
    <property type="entry name" value="Leucine-rich Repeat Variant"/>
    <property type="match status" value="1"/>
</dbReference>
<dbReference type="RefSeq" id="WP_284312329.1">
    <property type="nucleotide sequence ID" value="NZ_BSPC01000022.1"/>
</dbReference>
<dbReference type="EMBL" id="BSPC01000022">
    <property type="protein sequence ID" value="GLS19401.1"/>
    <property type="molecule type" value="Genomic_DNA"/>
</dbReference>
<dbReference type="InterPro" id="IPR025406">
    <property type="entry name" value="DUF4132"/>
</dbReference>